<dbReference type="PANTHER" id="PTHR30622">
    <property type="entry name" value="UNDECAPRENYL-DIPHOSPHATASE"/>
    <property type="match status" value="1"/>
</dbReference>
<evidence type="ECO:0000256" key="2">
    <source>
        <dbReference type="ARBA" id="ARBA00010621"/>
    </source>
</evidence>
<dbReference type="PANTHER" id="PTHR30622:SF2">
    <property type="entry name" value="UNDECAPRENYL-DIPHOSPHATASE"/>
    <property type="match status" value="1"/>
</dbReference>
<dbReference type="RefSeq" id="WP_207683228.1">
    <property type="nucleotide sequence ID" value="NZ_CP061800.1"/>
</dbReference>
<evidence type="ECO:0000256" key="14">
    <source>
        <dbReference type="HAMAP-Rule" id="MF_01006"/>
    </source>
</evidence>
<dbReference type="GO" id="GO:0050380">
    <property type="term" value="F:undecaprenyl-diphosphatase activity"/>
    <property type="evidence" value="ECO:0007669"/>
    <property type="project" value="UniProtKB-UniRule"/>
</dbReference>
<name>A0A975BMX7_9BACT</name>
<keyword evidence="16" id="KW-1185">Reference proteome</keyword>
<evidence type="ECO:0000256" key="8">
    <source>
        <dbReference type="ARBA" id="ARBA00022989"/>
    </source>
</evidence>
<keyword evidence="9 14" id="KW-0472">Membrane</keyword>
<protein>
    <recommendedName>
        <fullName evidence="4 14">Undecaprenyl-diphosphatase</fullName>
        <ecNumber evidence="3 14">3.6.1.27</ecNumber>
    </recommendedName>
    <alternativeName>
        <fullName evidence="12 14">Bacitracin resistance protein</fullName>
    </alternativeName>
    <alternativeName>
        <fullName evidence="11 14">Undecaprenyl pyrophosphate phosphatase</fullName>
    </alternativeName>
</protein>
<keyword evidence="14" id="KW-0961">Cell wall biogenesis/degradation</keyword>
<evidence type="ECO:0000256" key="11">
    <source>
        <dbReference type="ARBA" id="ARBA00032707"/>
    </source>
</evidence>
<reference evidence="15" key="1">
    <citation type="journal article" date="2021" name="Microb. Physiol.">
        <title>Proteogenomic Insights into the Physiology of Marine, Sulfate-Reducing, Filamentous Desulfonema limicola and Desulfonema magnum.</title>
        <authorList>
            <person name="Schnaars V."/>
            <person name="Wohlbrand L."/>
            <person name="Scheve S."/>
            <person name="Hinrichs C."/>
            <person name="Reinhardt R."/>
            <person name="Rabus R."/>
        </authorList>
    </citation>
    <scope>NUCLEOTIDE SEQUENCE</scope>
    <source>
        <strain evidence="15">4be13</strain>
    </source>
</reference>
<dbReference type="GO" id="GO:0005886">
    <property type="term" value="C:plasma membrane"/>
    <property type="evidence" value="ECO:0007669"/>
    <property type="project" value="UniProtKB-SubCell"/>
</dbReference>
<evidence type="ECO:0000256" key="6">
    <source>
        <dbReference type="ARBA" id="ARBA00022692"/>
    </source>
</evidence>
<feature type="transmembrane region" description="Helical" evidence="14">
    <location>
        <begin position="95"/>
        <end position="113"/>
    </location>
</feature>
<feature type="transmembrane region" description="Helical" evidence="14">
    <location>
        <begin position="119"/>
        <end position="139"/>
    </location>
</feature>
<keyword evidence="14" id="KW-0133">Cell shape</keyword>
<evidence type="ECO:0000256" key="5">
    <source>
        <dbReference type="ARBA" id="ARBA00022475"/>
    </source>
</evidence>
<dbReference type="InterPro" id="IPR003824">
    <property type="entry name" value="UppP"/>
</dbReference>
<evidence type="ECO:0000256" key="13">
    <source>
        <dbReference type="ARBA" id="ARBA00047594"/>
    </source>
</evidence>
<gene>
    <name evidence="14 15" type="primary">uppP</name>
    <name evidence="15" type="ORF">dnm_045390</name>
</gene>
<evidence type="ECO:0000313" key="15">
    <source>
        <dbReference type="EMBL" id="QTA88492.1"/>
    </source>
</evidence>
<feature type="transmembrane region" description="Helical" evidence="14">
    <location>
        <begin position="6"/>
        <end position="29"/>
    </location>
</feature>
<comment type="subcellular location">
    <subcellularLocation>
        <location evidence="1 14">Cell membrane</location>
        <topology evidence="1 14">Multi-pass membrane protein</topology>
    </subcellularLocation>
</comment>
<dbReference type="Pfam" id="PF02673">
    <property type="entry name" value="BacA"/>
    <property type="match status" value="1"/>
</dbReference>
<dbReference type="EMBL" id="CP061800">
    <property type="protein sequence ID" value="QTA88492.1"/>
    <property type="molecule type" value="Genomic_DNA"/>
</dbReference>
<feature type="transmembrane region" description="Helical" evidence="14">
    <location>
        <begin position="226"/>
        <end position="247"/>
    </location>
</feature>
<dbReference type="GO" id="GO:0071555">
    <property type="term" value="P:cell wall organization"/>
    <property type="evidence" value="ECO:0007669"/>
    <property type="project" value="UniProtKB-KW"/>
</dbReference>
<comment type="function">
    <text evidence="14">Catalyzes the dephosphorylation of undecaprenyl diphosphate (UPP). Confers resistance to bacitracin.</text>
</comment>
<dbReference type="GO" id="GO:0008360">
    <property type="term" value="P:regulation of cell shape"/>
    <property type="evidence" value="ECO:0007669"/>
    <property type="project" value="UniProtKB-KW"/>
</dbReference>
<comment type="miscellaneous">
    <text evidence="14">Bacitracin is thought to be involved in the inhibition of peptidoglycan synthesis by sequestering undecaprenyl diphosphate, thereby reducing the pool of lipid carrier available.</text>
</comment>
<evidence type="ECO:0000256" key="3">
    <source>
        <dbReference type="ARBA" id="ARBA00012374"/>
    </source>
</evidence>
<dbReference type="AlphaFoldDB" id="A0A975BMX7"/>
<keyword evidence="6 14" id="KW-0812">Transmembrane</keyword>
<organism evidence="15 16">
    <name type="scientific">Desulfonema magnum</name>
    <dbReference type="NCBI Taxonomy" id="45655"/>
    <lineage>
        <taxon>Bacteria</taxon>
        <taxon>Pseudomonadati</taxon>
        <taxon>Thermodesulfobacteriota</taxon>
        <taxon>Desulfobacteria</taxon>
        <taxon>Desulfobacterales</taxon>
        <taxon>Desulfococcaceae</taxon>
        <taxon>Desulfonema</taxon>
    </lineage>
</organism>
<dbReference type="GO" id="GO:0046677">
    <property type="term" value="P:response to antibiotic"/>
    <property type="evidence" value="ECO:0007669"/>
    <property type="project" value="UniProtKB-UniRule"/>
</dbReference>
<evidence type="ECO:0000313" key="16">
    <source>
        <dbReference type="Proteomes" id="UP000663722"/>
    </source>
</evidence>
<keyword evidence="14" id="KW-0573">Peptidoglycan synthesis</keyword>
<evidence type="ECO:0000256" key="7">
    <source>
        <dbReference type="ARBA" id="ARBA00022801"/>
    </source>
</evidence>
<evidence type="ECO:0000256" key="9">
    <source>
        <dbReference type="ARBA" id="ARBA00023136"/>
    </source>
</evidence>
<dbReference type="HAMAP" id="MF_01006">
    <property type="entry name" value="Undec_diphosphatase"/>
    <property type="match status" value="1"/>
</dbReference>
<evidence type="ECO:0000256" key="1">
    <source>
        <dbReference type="ARBA" id="ARBA00004651"/>
    </source>
</evidence>
<accession>A0A975BMX7</accession>
<evidence type="ECO:0000256" key="10">
    <source>
        <dbReference type="ARBA" id="ARBA00023251"/>
    </source>
</evidence>
<keyword evidence="8 14" id="KW-1133">Transmembrane helix</keyword>
<comment type="catalytic activity">
    <reaction evidence="13 14">
        <text>di-trans,octa-cis-undecaprenyl diphosphate + H2O = di-trans,octa-cis-undecaprenyl phosphate + phosphate + H(+)</text>
        <dbReference type="Rhea" id="RHEA:28094"/>
        <dbReference type="ChEBI" id="CHEBI:15377"/>
        <dbReference type="ChEBI" id="CHEBI:15378"/>
        <dbReference type="ChEBI" id="CHEBI:43474"/>
        <dbReference type="ChEBI" id="CHEBI:58405"/>
        <dbReference type="ChEBI" id="CHEBI:60392"/>
        <dbReference type="EC" id="3.6.1.27"/>
    </reaction>
</comment>
<feature type="transmembrane region" description="Helical" evidence="14">
    <location>
        <begin position="253"/>
        <end position="271"/>
    </location>
</feature>
<dbReference type="Proteomes" id="UP000663722">
    <property type="component" value="Chromosome"/>
</dbReference>
<keyword evidence="5 14" id="KW-1003">Cell membrane</keyword>
<sequence length="272" mass="29544">MEPLQAIVLGIIQGLTEFLPISSSGHLVLSQHLFGLKEPELFFDISVHAGTLIAVIIYFWKEIQAIIVSLIRFVGLLLKRKVFLDYIWEDADVKLALLIIIGSVPTAFIGLLFREVADQLFSSVFIVGAALIVTGLLLWGTRGMQKEGESVASFSVKDALIIGAIQGLAIIPGISRSGSTIAAGLFLRLNRETAARYSFLLSIPAIIGAEILSLKDVTAQQLDMMTLLGTVMAGAVGYCALTLLVYIVKKGQLHIFSPYCWVIGIVALIWGW</sequence>
<dbReference type="GO" id="GO:0009252">
    <property type="term" value="P:peptidoglycan biosynthetic process"/>
    <property type="evidence" value="ECO:0007669"/>
    <property type="project" value="UniProtKB-KW"/>
</dbReference>
<dbReference type="EC" id="3.6.1.27" evidence="3 14"/>
<dbReference type="KEGG" id="dmm:dnm_045390"/>
<feature type="transmembrane region" description="Helical" evidence="14">
    <location>
        <begin position="194"/>
        <end position="214"/>
    </location>
</feature>
<keyword evidence="10 14" id="KW-0046">Antibiotic resistance</keyword>
<proteinExistence type="inferred from homology"/>
<evidence type="ECO:0000256" key="12">
    <source>
        <dbReference type="ARBA" id="ARBA00032932"/>
    </source>
</evidence>
<evidence type="ECO:0000256" key="4">
    <source>
        <dbReference type="ARBA" id="ARBA00021581"/>
    </source>
</evidence>
<keyword evidence="7 14" id="KW-0378">Hydrolase</keyword>
<comment type="similarity">
    <text evidence="2 14">Belongs to the UppP family.</text>
</comment>